<proteinExistence type="predicted"/>
<dbReference type="CDD" id="cd07253">
    <property type="entry name" value="GLOD5"/>
    <property type="match status" value="1"/>
</dbReference>
<dbReference type="EMBL" id="SIRE01000016">
    <property type="protein sequence ID" value="TBL75676.1"/>
    <property type="molecule type" value="Genomic_DNA"/>
</dbReference>
<gene>
    <name evidence="2" type="ORF">EYB31_22030</name>
</gene>
<evidence type="ECO:0000259" key="1">
    <source>
        <dbReference type="PROSITE" id="PS51819"/>
    </source>
</evidence>
<comment type="caution">
    <text evidence="2">The sequence shown here is derived from an EMBL/GenBank/DDBJ whole genome shotgun (WGS) entry which is preliminary data.</text>
</comment>
<evidence type="ECO:0000313" key="3">
    <source>
        <dbReference type="Proteomes" id="UP000293142"/>
    </source>
</evidence>
<dbReference type="InterPro" id="IPR050383">
    <property type="entry name" value="GlyoxalaseI/FosfomycinResist"/>
</dbReference>
<dbReference type="PROSITE" id="PS51819">
    <property type="entry name" value="VOC"/>
    <property type="match status" value="1"/>
</dbReference>
<evidence type="ECO:0000313" key="2">
    <source>
        <dbReference type="EMBL" id="TBL75676.1"/>
    </source>
</evidence>
<feature type="domain" description="VOC" evidence="1">
    <location>
        <begin position="5"/>
        <end position="125"/>
    </location>
</feature>
<dbReference type="Proteomes" id="UP000293142">
    <property type="component" value="Unassembled WGS sequence"/>
</dbReference>
<protein>
    <submittedName>
        <fullName evidence="2">VOC family protein</fullName>
    </submittedName>
</protein>
<dbReference type="Pfam" id="PF00903">
    <property type="entry name" value="Glyoxalase"/>
    <property type="match status" value="1"/>
</dbReference>
<reference evidence="2 3" key="1">
    <citation type="submission" date="2019-02" db="EMBL/GenBank/DDBJ databases">
        <title>Paenibacillus sp. nov., isolated from surface-sterilized tissue of Thalictrum simplex L.</title>
        <authorList>
            <person name="Tuo L."/>
        </authorList>
    </citation>
    <scope>NUCLEOTIDE SEQUENCE [LARGE SCALE GENOMIC DNA]</scope>
    <source>
        <strain evidence="2 3">N2SHLJ1</strain>
    </source>
</reference>
<dbReference type="PANTHER" id="PTHR21366:SF14">
    <property type="entry name" value="GLYOXALASE DOMAIN-CONTAINING PROTEIN 5"/>
    <property type="match status" value="1"/>
</dbReference>
<dbReference type="InterPro" id="IPR037523">
    <property type="entry name" value="VOC_core"/>
</dbReference>
<keyword evidence="3" id="KW-1185">Reference proteome</keyword>
<dbReference type="InterPro" id="IPR029068">
    <property type="entry name" value="Glyas_Bleomycin-R_OHBP_Dase"/>
</dbReference>
<dbReference type="OrthoDB" id="9802805at2"/>
<dbReference type="AlphaFoldDB" id="A0A4Q9DL65"/>
<dbReference type="Gene3D" id="3.10.180.10">
    <property type="entry name" value="2,3-Dihydroxybiphenyl 1,2-Dioxygenase, domain 1"/>
    <property type="match status" value="1"/>
</dbReference>
<accession>A0A4Q9DL65</accession>
<organism evidence="2 3">
    <name type="scientific">Paenibacillus thalictri</name>
    <dbReference type="NCBI Taxonomy" id="2527873"/>
    <lineage>
        <taxon>Bacteria</taxon>
        <taxon>Bacillati</taxon>
        <taxon>Bacillota</taxon>
        <taxon>Bacilli</taxon>
        <taxon>Bacillales</taxon>
        <taxon>Paenibacillaceae</taxon>
        <taxon>Paenibacillus</taxon>
    </lineage>
</organism>
<dbReference type="SUPFAM" id="SSF54593">
    <property type="entry name" value="Glyoxalase/Bleomycin resistance protein/Dihydroxybiphenyl dioxygenase"/>
    <property type="match status" value="1"/>
</dbReference>
<sequence>MKIDRLDHFVLTVGNIDKTVEFYTTVLGMEAVVFGQNRKALVFGRQKINLHEAGHEFKPHAEKPTPGSGDFCLISETPLHEVIQHLNSLGVPIEEGPVKRTGAVGEIGSVYVRDPDGNLVEISNYI</sequence>
<dbReference type="PANTHER" id="PTHR21366">
    <property type="entry name" value="GLYOXALASE FAMILY PROTEIN"/>
    <property type="match status" value="1"/>
</dbReference>
<dbReference type="InterPro" id="IPR004360">
    <property type="entry name" value="Glyas_Fos-R_dOase_dom"/>
</dbReference>
<name>A0A4Q9DL65_9BACL</name>
<dbReference type="RefSeq" id="WP_131015587.1">
    <property type="nucleotide sequence ID" value="NZ_SIRE01000016.1"/>
</dbReference>